<feature type="compositionally biased region" description="Basic and acidic residues" evidence="2">
    <location>
        <begin position="939"/>
        <end position="954"/>
    </location>
</feature>
<dbReference type="Proteomes" id="UP001189429">
    <property type="component" value="Unassembled WGS sequence"/>
</dbReference>
<feature type="compositionally biased region" description="Basic and acidic residues" evidence="2">
    <location>
        <begin position="1355"/>
        <end position="1364"/>
    </location>
</feature>
<name>A0ABN9XM25_9DINO</name>
<feature type="compositionally biased region" description="Basic and acidic residues" evidence="2">
    <location>
        <begin position="1117"/>
        <end position="1126"/>
    </location>
</feature>
<feature type="region of interest" description="Disordered" evidence="2">
    <location>
        <begin position="1032"/>
        <end position="1126"/>
    </location>
</feature>
<evidence type="ECO:0000313" key="4">
    <source>
        <dbReference type="Proteomes" id="UP001189429"/>
    </source>
</evidence>
<feature type="region of interest" description="Disordered" evidence="2">
    <location>
        <begin position="1340"/>
        <end position="1473"/>
    </location>
</feature>
<keyword evidence="4" id="KW-1185">Reference proteome</keyword>
<evidence type="ECO:0000256" key="2">
    <source>
        <dbReference type="SAM" id="MobiDB-lite"/>
    </source>
</evidence>
<feature type="region of interest" description="Disordered" evidence="2">
    <location>
        <begin position="97"/>
        <end position="149"/>
    </location>
</feature>
<organism evidence="3 4">
    <name type="scientific">Prorocentrum cordatum</name>
    <dbReference type="NCBI Taxonomy" id="2364126"/>
    <lineage>
        <taxon>Eukaryota</taxon>
        <taxon>Sar</taxon>
        <taxon>Alveolata</taxon>
        <taxon>Dinophyceae</taxon>
        <taxon>Prorocentrales</taxon>
        <taxon>Prorocentraceae</taxon>
        <taxon>Prorocentrum</taxon>
    </lineage>
</organism>
<feature type="non-terminal residue" evidence="3">
    <location>
        <position position="1"/>
    </location>
</feature>
<feature type="compositionally biased region" description="Low complexity" evidence="2">
    <location>
        <begin position="121"/>
        <end position="149"/>
    </location>
</feature>
<feature type="compositionally biased region" description="Basic residues" evidence="2">
    <location>
        <begin position="1059"/>
        <end position="1068"/>
    </location>
</feature>
<proteinExistence type="predicted"/>
<comment type="caution">
    <text evidence="3">The sequence shown here is derived from an EMBL/GenBank/DDBJ whole genome shotgun (WGS) entry which is preliminary data.</text>
</comment>
<keyword evidence="1" id="KW-0175">Coiled coil</keyword>
<accession>A0ABN9XM25</accession>
<gene>
    <name evidence="3" type="ORF">PCOR1329_LOCUS76751</name>
</gene>
<feature type="compositionally biased region" description="Basic and acidic residues" evidence="2">
    <location>
        <begin position="1039"/>
        <end position="1054"/>
    </location>
</feature>
<feature type="compositionally biased region" description="Acidic residues" evidence="2">
    <location>
        <begin position="955"/>
        <end position="967"/>
    </location>
</feature>
<evidence type="ECO:0000256" key="1">
    <source>
        <dbReference type="SAM" id="Coils"/>
    </source>
</evidence>
<feature type="compositionally biased region" description="Basic residues" evidence="2">
    <location>
        <begin position="1454"/>
        <end position="1473"/>
    </location>
</feature>
<feature type="region of interest" description="Disordered" evidence="2">
    <location>
        <begin position="939"/>
        <end position="985"/>
    </location>
</feature>
<protein>
    <submittedName>
        <fullName evidence="3">Uncharacterized protein</fullName>
    </submittedName>
</protein>
<reference evidence="3" key="1">
    <citation type="submission" date="2023-10" db="EMBL/GenBank/DDBJ databases">
        <authorList>
            <person name="Chen Y."/>
            <person name="Shah S."/>
            <person name="Dougan E. K."/>
            <person name="Thang M."/>
            <person name="Chan C."/>
        </authorList>
    </citation>
    <scope>NUCLEOTIDE SEQUENCE [LARGE SCALE GENOMIC DNA]</scope>
</reference>
<feature type="compositionally biased region" description="Basic and acidic residues" evidence="2">
    <location>
        <begin position="968"/>
        <end position="979"/>
    </location>
</feature>
<sequence>MSSRDGWLEALACHRLVLYVSCSFGLEVVELAESAVRRELPASVAWAMARSSRGGGSGSRRSRTYWMCSCGGWNWDWRTTCLGCGYAAPPWAREAAAAKTKPQADKDGWVDQPRGRRAQRQARSAATSAATSKSQTSAPGASGAPSGSGATAIERLQVAVEQLEALQAEPPDGADCCFTDVVASQLEAKRAELAEAQRAAAEQKASSMPLSAMLHKEANAISKAEKRLRAARQSLEQKQEARGLVEAQLQKAEEELEQLDAEGPARSPGLLMQLDKLPEAWGSSNFEVARAAIRSQVEAVRAQLAEAPAVPRRVPWAESCPMDEISSEDDDHAGGCRPWQPQCAAERGQAERRGDARGEWPKVAQACKREPAAEAEDLAPLAARTAGRAAGGRGGGLAASTAQNVRSGLGKLGCNGNARRRGLEAIKALDSRNRGPLHLVMLQEPYLAQRRLEEARGAARRMGYTEFLHASAPTDKKGPRATSGGAAASRHCSIGVTVSAASGLPLRACSLCLQGALGPDIHAIFGDTEYMRAESELQARLAECAGHAVLIMAGLMQTGMLLHRLMKRGLEAAATRRASVGTPWKHCTSPFGAVVPTRARIGWRFKSERRKVTDPGVELDLMHLGAWRASVRHEMRKLSRGTCLQRPLQWDAIGCLLRPDGRPRVREQNALGAYISNAHWRQARLLDVLEAQRRGRVSARLKQCAERARALGDHAGDDFGRCWLPAPEPPQSHHTDAMWVRWACRPAVDKFDGKLSQSGAVRCEGWAIAQCDDDGNLGTGLYGTVWCYRCPQQTAKDGEDLAAWMLATLEGPAVEEVNIDCSSAESCLRRGRADAAAPSRANAHLWRGILAAFEPGAFEVNKVQGPWLRQAVLGGLLTEAQRHGVEHADRLAEMGVQTHAVNRWAFGVHHALAEIMQELGRGAWWAAIVGQGIEARDREELPPAAERRHVRCADAEEESQAAEDTTGEEPKAERPRLESARSTGSSSAALSASAVAFSALGHALSYACAGEGEDTQELVACSKCGAYTTLGGRSGVRPRLKERCPGDKTDEGGRNQRSLWRRGLHPGGKRQEVSRAARHRVNGGGIPALRSQGPVPEHAQERRSSPPRPALQAAPRRTADYLDRPARQTSTAEFYLEVERGWRPEDLGRPGVVEVQWKPMPRALTLTFRLAIAQAAGPSAALRDRGGGRGLDFDDEARKLWARLNLDPSQVSGGQYNALDPLWRHPQSGGTFFVGNQTAASQLKSFHSLPSNFHITHVVNCTDSMPLYHDRPDGPIKYFRFDICSHGRRAHSDAEAVAFVEPMLSFVGAALARGQNVMAPSLPCPSAGGPAPPLLLPSIPHPHRRGALPGGRAPGRHDRGDLPDALRGPQCPGGGAHRQEVQAHHPPGPRRRRLPPAADEARAGLAGVRTGGPAWQGPRARRLCGGRRPCPGAAEAVRAPRGRPRQTPPSRAGLRARRRGPRRAVPRRGRCSL</sequence>
<feature type="non-terminal residue" evidence="3">
    <location>
        <position position="1473"/>
    </location>
</feature>
<dbReference type="EMBL" id="CAUYUJ010020560">
    <property type="protein sequence ID" value="CAK0899170.1"/>
    <property type="molecule type" value="Genomic_DNA"/>
</dbReference>
<evidence type="ECO:0000313" key="3">
    <source>
        <dbReference type="EMBL" id="CAK0899170.1"/>
    </source>
</evidence>
<feature type="coiled-coil region" evidence="1">
    <location>
        <begin position="183"/>
        <end position="262"/>
    </location>
</feature>